<dbReference type="AlphaFoldDB" id="A0A0J9ESS5"/>
<dbReference type="PATRIC" id="fig|742734.4.peg.3172"/>
<evidence type="ECO:0000313" key="2">
    <source>
        <dbReference type="Proteomes" id="UP000037392"/>
    </source>
</evidence>
<proteinExistence type="predicted"/>
<protein>
    <submittedName>
        <fullName evidence="1">Uncharacterized protein</fullName>
    </submittedName>
</protein>
<sequence length="51" mass="5549">MALSPGITKKLMQATSDKTDLNKQALRLSRSFKEVNKVLGTGSKAKDKKGK</sequence>
<name>A0A0J9ESS5_9FIRM</name>
<reference evidence="1 2" key="1">
    <citation type="submission" date="2011-04" db="EMBL/GenBank/DDBJ databases">
        <title>The Genome Sequence of Clostridium citroniae WAL-19142.</title>
        <authorList>
            <consortium name="The Broad Institute Genome Sequencing Platform"/>
            <person name="Earl A."/>
            <person name="Ward D."/>
            <person name="Feldgarden M."/>
            <person name="Gevers D."/>
            <person name="Warren Y.A."/>
            <person name="Tyrrell K.L."/>
            <person name="Citron D.M."/>
            <person name="Goldstein E.J."/>
            <person name="Daigneault M."/>
            <person name="Allen-Vercoe E."/>
            <person name="Young S.K."/>
            <person name="Zeng Q."/>
            <person name="Gargeya S."/>
            <person name="Fitzgerald M."/>
            <person name="Haas B."/>
            <person name="Abouelleil A."/>
            <person name="Alvarado L."/>
            <person name="Arachchi H.M."/>
            <person name="Berlin A."/>
            <person name="Brown A."/>
            <person name="Chapman S.B."/>
            <person name="Chen Z."/>
            <person name="Dunbar C."/>
            <person name="Freedman E."/>
            <person name="Gearin G."/>
            <person name="Gellesch M."/>
            <person name="Goldberg J."/>
            <person name="Griggs A."/>
            <person name="Gujja S."/>
            <person name="Heilman E.R."/>
            <person name="Heiman D."/>
            <person name="Howarth C."/>
            <person name="Larson L."/>
            <person name="Lui A."/>
            <person name="MacDonald P.J."/>
            <person name="Mehta T."/>
            <person name="Montmayeur A."/>
            <person name="Murphy C."/>
            <person name="Neiman D."/>
            <person name="Pearson M."/>
            <person name="Priest M."/>
            <person name="Roberts A."/>
            <person name="Saif S."/>
            <person name="Shea T."/>
            <person name="Shenoy N."/>
            <person name="Sisk P."/>
            <person name="Stolte C."/>
            <person name="Sykes S."/>
            <person name="White J."/>
            <person name="Yandava C."/>
            <person name="Wortman J."/>
            <person name="Nusbaum C."/>
            <person name="Birren B."/>
        </authorList>
    </citation>
    <scope>NUCLEOTIDE SEQUENCE [LARGE SCALE GENOMIC DNA]</scope>
    <source>
        <strain evidence="1 2">WAL-19142</strain>
    </source>
</reference>
<dbReference type="Proteomes" id="UP000037392">
    <property type="component" value="Unassembled WGS sequence"/>
</dbReference>
<dbReference type="RefSeq" id="WP_007871068.1">
    <property type="nucleotide sequence ID" value="NZ_KQ235878.1"/>
</dbReference>
<dbReference type="EMBL" id="ADLK01000022">
    <property type="protein sequence ID" value="KMW18860.1"/>
    <property type="molecule type" value="Genomic_DNA"/>
</dbReference>
<gene>
    <name evidence="1" type="ORF">HMPREF9470_02964</name>
</gene>
<evidence type="ECO:0000313" key="1">
    <source>
        <dbReference type="EMBL" id="KMW18860.1"/>
    </source>
</evidence>
<comment type="caution">
    <text evidence="1">The sequence shown here is derived from an EMBL/GenBank/DDBJ whole genome shotgun (WGS) entry which is preliminary data.</text>
</comment>
<organism evidence="1 2">
    <name type="scientific">[Clostridium] citroniae WAL-19142</name>
    <dbReference type="NCBI Taxonomy" id="742734"/>
    <lineage>
        <taxon>Bacteria</taxon>
        <taxon>Bacillati</taxon>
        <taxon>Bacillota</taxon>
        <taxon>Clostridia</taxon>
        <taxon>Lachnospirales</taxon>
        <taxon>Lachnospiraceae</taxon>
        <taxon>Enterocloster</taxon>
    </lineage>
</organism>
<accession>A0A0J9ESS5</accession>
<dbReference type="GeneID" id="93163458"/>